<sequence>AKEISDKFIIKKRSLKECREPWWIYVDDLKRPDSRIPIYSFPRAARMNLDEISKSALIVSLSANNPLETADEIDSLIEKYFEDDIAELAYLVYRIEPHIWMRHPEQPQYLMPFLHFFHTRRRQNHPILYRITGTLIGSYQWTDMGRTTYMEIPPEHGISIHNKDDLELAKFYLEKRQKKNLA</sequence>
<comment type="caution">
    <text evidence="1">The sequence shown here is derived from an EMBL/GenBank/DDBJ whole genome shotgun (WGS) entry which is preliminary data.</text>
</comment>
<protein>
    <submittedName>
        <fullName evidence="1">Uncharacterized protein</fullName>
    </submittedName>
</protein>
<evidence type="ECO:0000313" key="1">
    <source>
        <dbReference type="EMBL" id="GAH84767.1"/>
    </source>
</evidence>
<dbReference type="InterPro" id="IPR029044">
    <property type="entry name" value="Nucleotide-diphossugar_trans"/>
</dbReference>
<accession>X1ISQ8</accession>
<gene>
    <name evidence="1" type="ORF">S03H2_66934</name>
</gene>
<reference evidence="1" key="1">
    <citation type="journal article" date="2014" name="Front. Microbiol.">
        <title>High frequency of phylogenetically diverse reductive dehalogenase-homologous genes in deep subseafloor sedimentary metagenomes.</title>
        <authorList>
            <person name="Kawai M."/>
            <person name="Futagami T."/>
            <person name="Toyoda A."/>
            <person name="Takaki Y."/>
            <person name="Nishi S."/>
            <person name="Hori S."/>
            <person name="Arai W."/>
            <person name="Tsubouchi T."/>
            <person name="Morono Y."/>
            <person name="Uchiyama I."/>
            <person name="Ito T."/>
            <person name="Fujiyama A."/>
            <person name="Inagaki F."/>
            <person name="Takami H."/>
        </authorList>
    </citation>
    <scope>NUCLEOTIDE SEQUENCE</scope>
    <source>
        <strain evidence="1">Expedition CK06-06</strain>
    </source>
</reference>
<organism evidence="1">
    <name type="scientific">marine sediment metagenome</name>
    <dbReference type="NCBI Taxonomy" id="412755"/>
    <lineage>
        <taxon>unclassified sequences</taxon>
        <taxon>metagenomes</taxon>
        <taxon>ecological metagenomes</taxon>
    </lineage>
</organism>
<feature type="non-terminal residue" evidence="1">
    <location>
        <position position="1"/>
    </location>
</feature>
<name>X1ISQ8_9ZZZZ</name>
<proteinExistence type="predicted"/>
<dbReference type="EMBL" id="BARU01043756">
    <property type="protein sequence ID" value="GAH84767.1"/>
    <property type="molecule type" value="Genomic_DNA"/>
</dbReference>
<dbReference type="Gene3D" id="3.90.550.10">
    <property type="entry name" value="Spore Coat Polysaccharide Biosynthesis Protein SpsA, Chain A"/>
    <property type="match status" value="1"/>
</dbReference>
<dbReference type="SUPFAM" id="SSF53448">
    <property type="entry name" value="Nucleotide-diphospho-sugar transferases"/>
    <property type="match status" value="1"/>
</dbReference>
<dbReference type="AlphaFoldDB" id="X1ISQ8"/>